<dbReference type="KEGG" id="melm:C7H73_09145"/>
<dbReference type="RefSeq" id="WP_106846357.1">
    <property type="nucleotide sequence ID" value="NZ_CP027792.1"/>
</dbReference>
<dbReference type="Pfam" id="PF19669">
    <property type="entry name" value="DUF6172"/>
    <property type="match status" value="1"/>
</dbReference>
<evidence type="ECO:0000313" key="1">
    <source>
        <dbReference type="EMBL" id="AVP57804.1"/>
    </source>
</evidence>
<dbReference type="EMBL" id="CP027792">
    <property type="protein sequence ID" value="AVP57804.1"/>
    <property type="molecule type" value="Genomic_DNA"/>
</dbReference>
<gene>
    <name evidence="1" type="ORF">C7H73_09145</name>
</gene>
<keyword evidence="2" id="KW-1185">Reference proteome</keyword>
<proteinExistence type="predicted"/>
<reference evidence="2" key="1">
    <citation type="submission" date="2018-03" db="EMBL/GenBank/DDBJ databases">
        <title>Genome sequencing of Melaminivora sp. strain SC2-7.</title>
        <authorList>
            <person name="Kim S.-J."/>
            <person name="Heo J."/>
            <person name="Ahn J.-H."/>
            <person name="Kwon S.-W."/>
        </authorList>
    </citation>
    <scope>NUCLEOTIDE SEQUENCE [LARGE SCALE GENOMIC DNA]</scope>
    <source>
        <strain evidence="2">SC2-7</strain>
    </source>
</reference>
<dbReference type="InterPro" id="IPR046170">
    <property type="entry name" value="DUF6172"/>
</dbReference>
<name>A0A2P1NL74_9BURK</name>
<evidence type="ECO:0000313" key="2">
    <source>
        <dbReference type="Proteomes" id="UP000241829"/>
    </source>
</evidence>
<organism evidence="1 2">
    <name type="scientific">Pulveribacter suum</name>
    <dbReference type="NCBI Taxonomy" id="2116657"/>
    <lineage>
        <taxon>Bacteria</taxon>
        <taxon>Pseudomonadati</taxon>
        <taxon>Pseudomonadota</taxon>
        <taxon>Betaproteobacteria</taxon>
        <taxon>Burkholderiales</taxon>
        <taxon>Comamonadaceae</taxon>
        <taxon>Pulveribacter</taxon>
    </lineage>
</organism>
<dbReference type="Proteomes" id="UP000241829">
    <property type="component" value="Chromosome"/>
</dbReference>
<dbReference type="AlphaFoldDB" id="A0A2P1NL74"/>
<accession>A0A2P1NL74</accession>
<sequence>MRKTFQLHIEGKHPDRVLDATKHAVRKYLRRERGRPLPSGVDYWGFDCKFGPSAESAVEVPVGALIQRIDDLAREGGTQCYVEILACHGHWQAPPAKDAAEPGADD</sequence>
<dbReference type="OrthoDB" id="9794656at2"/>
<protein>
    <submittedName>
        <fullName evidence="1">Uncharacterized protein</fullName>
    </submittedName>
</protein>